<reference evidence="1" key="1">
    <citation type="submission" date="2022-06" db="EMBL/GenBank/DDBJ databases">
        <title>Phylogenomic reconstructions and comparative analyses of Kickxellomycotina fungi.</title>
        <authorList>
            <person name="Reynolds N.K."/>
            <person name="Stajich J.E."/>
            <person name="Barry K."/>
            <person name="Grigoriev I.V."/>
            <person name="Crous P."/>
            <person name="Smith M.E."/>
        </authorList>
    </citation>
    <scope>NUCLEOTIDE SEQUENCE</scope>
    <source>
        <strain evidence="1">RSA 2271</strain>
    </source>
</reference>
<dbReference type="Proteomes" id="UP001145114">
    <property type="component" value="Unassembled WGS sequence"/>
</dbReference>
<feature type="non-terminal residue" evidence="1">
    <location>
        <position position="209"/>
    </location>
</feature>
<sequence>FHTDALGGSIRLLAYMVAIAVFSLVCGQLMSALNGHYRLLVAVGFALCTVGHGVLLLLRPGASLGKQLGLQILAGIGVGIVFPSTIVAAQVAASPDMMAVSTTIVVFTRLLGGSIGLAILDAVYYNTLRPRLGAIGAQHRRYKDAIMATQDSIDRVWTSGFPPGVLQEVVDAYYHSLHTVFLLMVPLAGLGFACSLLIKVRNQSGGAGE</sequence>
<evidence type="ECO:0000313" key="2">
    <source>
        <dbReference type="Proteomes" id="UP001145114"/>
    </source>
</evidence>
<organism evidence="1 2">
    <name type="scientific">Spiromyces aspiralis</name>
    <dbReference type="NCBI Taxonomy" id="68401"/>
    <lineage>
        <taxon>Eukaryota</taxon>
        <taxon>Fungi</taxon>
        <taxon>Fungi incertae sedis</taxon>
        <taxon>Zoopagomycota</taxon>
        <taxon>Kickxellomycotina</taxon>
        <taxon>Kickxellomycetes</taxon>
        <taxon>Kickxellales</taxon>
        <taxon>Kickxellaceae</taxon>
        <taxon>Spiromyces</taxon>
    </lineage>
</organism>
<dbReference type="EMBL" id="JAMZIH010002889">
    <property type="protein sequence ID" value="KAJ1677158.1"/>
    <property type="molecule type" value="Genomic_DNA"/>
</dbReference>
<keyword evidence="2" id="KW-1185">Reference proteome</keyword>
<proteinExistence type="predicted"/>
<comment type="caution">
    <text evidence="1">The sequence shown here is derived from an EMBL/GenBank/DDBJ whole genome shotgun (WGS) entry which is preliminary data.</text>
</comment>
<evidence type="ECO:0000313" key="1">
    <source>
        <dbReference type="EMBL" id="KAJ1677158.1"/>
    </source>
</evidence>
<accession>A0ACC1HKS1</accession>
<name>A0ACC1HKS1_9FUNG</name>
<protein>
    <submittedName>
        <fullName evidence="1">Uncharacterized protein</fullName>
    </submittedName>
</protein>
<gene>
    <name evidence="1" type="ORF">EV182_006752</name>
</gene>
<feature type="non-terminal residue" evidence="1">
    <location>
        <position position="1"/>
    </location>
</feature>